<sequence>MATAVHALATHAPPMAFDSPGATTLEDGGADPAGQAVSPEVQHIITDQVGMLTKAVEGLRAAIGELGPLAIDPEELDASIEALQAEANDATLKLMAEADAFRAWSHSVEASLAPDALDLGPHPPTDA</sequence>
<dbReference type="GeneID" id="25561803"/>
<evidence type="ECO:0000313" key="2">
    <source>
        <dbReference type="EMBL" id="KNC56080.1"/>
    </source>
</evidence>
<evidence type="ECO:0000313" key="3">
    <source>
        <dbReference type="Proteomes" id="UP000054408"/>
    </source>
</evidence>
<dbReference type="Proteomes" id="UP000054408">
    <property type="component" value="Unassembled WGS sequence"/>
</dbReference>
<organism evidence="2 3">
    <name type="scientific">Thecamonas trahens ATCC 50062</name>
    <dbReference type="NCBI Taxonomy" id="461836"/>
    <lineage>
        <taxon>Eukaryota</taxon>
        <taxon>Apusozoa</taxon>
        <taxon>Apusomonadida</taxon>
        <taxon>Apusomonadidae</taxon>
        <taxon>Thecamonas</taxon>
    </lineage>
</organism>
<protein>
    <submittedName>
        <fullName evidence="2">Uncharacterized protein</fullName>
    </submittedName>
</protein>
<gene>
    <name evidence="2" type="ORF">AMSG_02092</name>
</gene>
<keyword evidence="3" id="KW-1185">Reference proteome</keyword>
<evidence type="ECO:0000256" key="1">
    <source>
        <dbReference type="SAM" id="MobiDB-lite"/>
    </source>
</evidence>
<reference evidence="2 3" key="1">
    <citation type="submission" date="2010-05" db="EMBL/GenBank/DDBJ databases">
        <title>The Genome Sequence of Thecamonas trahens ATCC 50062.</title>
        <authorList>
            <consortium name="The Broad Institute Genome Sequencing Platform"/>
            <person name="Russ C."/>
            <person name="Cuomo C."/>
            <person name="Shea T."/>
            <person name="Young S.K."/>
            <person name="Zeng Q."/>
            <person name="Koehrsen M."/>
            <person name="Haas B."/>
            <person name="Borodovsky M."/>
            <person name="Guigo R."/>
            <person name="Alvarado L."/>
            <person name="Berlin A."/>
            <person name="Bochicchio J."/>
            <person name="Borenstein D."/>
            <person name="Chapman S."/>
            <person name="Chen Z."/>
            <person name="Freedman E."/>
            <person name="Gellesch M."/>
            <person name="Goldberg J."/>
            <person name="Griggs A."/>
            <person name="Gujja S."/>
            <person name="Heilman E."/>
            <person name="Heiman D."/>
            <person name="Hepburn T."/>
            <person name="Howarth C."/>
            <person name="Jen D."/>
            <person name="Larson L."/>
            <person name="Mehta T."/>
            <person name="Park D."/>
            <person name="Pearson M."/>
            <person name="Roberts A."/>
            <person name="Saif S."/>
            <person name="Shenoy N."/>
            <person name="Sisk P."/>
            <person name="Stolte C."/>
            <person name="Sykes S."/>
            <person name="Thomson T."/>
            <person name="Walk T."/>
            <person name="White J."/>
            <person name="Yandava C."/>
            <person name="Burger G."/>
            <person name="Gray M.W."/>
            <person name="Holland P.W.H."/>
            <person name="King N."/>
            <person name="Lang F.B.F."/>
            <person name="Roger A.J."/>
            <person name="Ruiz-Trillo I."/>
            <person name="Lander E."/>
            <person name="Nusbaum C."/>
        </authorList>
    </citation>
    <scope>NUCLEOTIDE SEQUENCE [LARGE SCALE GENOMIC DNA]</scope>
    <source>
        <strain evidence="2 3">ATCC 50062</strain>
    </source>
</reference>
<proteinExistence type="predicted"/>
<dbReference type="AlphaFoldDB" id="A0A0L0DV47"/>
<dbReference type="EMBL" id="GL349440">
    <property type="protein sequence ID" value="KNC56080.1"/>
    <property type="molecule type" value="Genomic_DNA"/>
</dbReference>
<accession>A0A0L0DV47</accession>
<dbReference type="RefSeq" id="XP_013761124.1">
    <property type="nucleotide sequence ID" value="XM_013905670.1"/>
</dbReference>
<name>A0A0L0DV47_THETB</name>
<feature type="region of interest" description="Disordered" evidence="1">
    <location>
        <begin position="8"/>
        <end position="37"/>
    </location>
</feature>